<dbReference type="SUPFAM" id="SSF55103">
    <property type="entry name" value="FAD-linked oxidases, C-terminal domain"/>
    <property type="match status" value="1"/>
</dbReference>
<keyword evidence="8" id="KW-1185">Reference proteome</keyword>
<evidence type="ECO:0000256" key="4">
    <source>
        <dbReference type="ARBA" id="ARBA00022827"/>
    </source>
</evidence>
<sequence length="477" mass="51363">MAQLKVQPVSDTALARLRSGFEGRVYSATDDGYEEARTLFNAMIDLRPGVIAQCQGTDDVRRCIECAREEGLEIAVRGGGHSVAGMSLTHGGLVIDLRRMHTVVVDPEGMRVGVGGGAVMGQMDEATARHGLVTTGGRVSSTGVGGFVLGGGSGWIERKFGLACDNLLGADLVTAEGDLVHASADENPELFWALHGGGGNFGVATRLDLRLYPLPEFSLGLLLFLPEAGPEVVRTWRNLMAQAPDEIGGGLIYLVAQPEPFIPEELVGRMVCGVVITCVGGEAMLRDLAAPLLRLGPAAEMITDMPYAEMQKALDDPPGYRNHWSVEHLESLPDTAIDVFCARADGMVVPSPTAHAMWRLGGAVGRAPTDYPLPWRSAQWAVHPLAMWEDPADDARAVQWVKDVRADMRPWATGDVYLNFTGDEGEDRVVRGFGEDNYARLSAVKTAYDPDNVFHRNHNIRPARAMPAAVAPPPRRG</sequence>
<dbReference type="Gene3D" id="3.30.43.10">
    <property type="entry name" value="Uridine Diphospho-n-acetylenolpyruvylglucosamine Reductase, domain 2"/>
    <property type="match status" value="1"/>
</dbReference>
<accession>A0ABU2M7J6</accession>
<evidence type="ECO:0000259" key="6">
    <source>
        <dbReference type="PROSITE" id="PS51387"/>
    </source>
</evidence>
<protein>
    <submittedName>
        <fullName evidence="7">FAD-binding oxidoreductase</fullName>
    </submittedName>
</protein>
<comment type="cofactor">
    <cofactor evidence="1">
        <name>FAD</name>
        <dbReference type="ChEBI" id="CHEBI:57692"/>
    </cofactor>
</comment>
<dbReference type="EMBL" id="JAVREP010000005">
    <property type="protein sequence ID" value="MDT0328621.1"/>
    <property type="molecule type" value="Genomic_DNA"/>
</dbReference>
<dbReference type="PANTHER" id="PTHR42973">
    <property type="entry name" value="BINDING OXIDOREDUCTASE, PUTATIVE (AFU_ORTHOLOGUE AFUA_1G17690)-RELATED"/>
    <property type="match status" value="1"/>
</dbReference>
<dbReference type="InterPro" id="IPR016166">
    <property type="entry name" value="FAD-bd_PCMH"/>
</dbReference>
<gene>
    <name evidence="7" type="ORF">RM479_09355</name>
</gene>
<feature type="domain" description="FAD-binding PCMH-type" evidence="6">
    <location>
        <begin position="43"/>
        <end position="214"/>
    </location>
</feature>
<dbReference type="Pfam" id="PF01565">
    <property type="entry name" value="FAD_binding_4"/>
    <property type="match status" value="1"/>
</dbReference>
<dbReference type="InterPro" id="IPR016164">
    <property type="entry name" value="FAD-linked_Oxase-like_C"/>
</dbReference>
<keyword evidence="3" id="KW-0285">Flavoprotein</keyword>
<dbReference type="RefSeq" id="WP_311511342.1">
    <property type="nucleotide sequence ID" value="NZ_JAVREP010000005.1"/>
</dbReference>
<dbReference type="Proteomes" id="UP001183390">
    <property type="component" value="Unassembled WGS sequence"/>
</dbReference>
<evidence type="ECO:0000313" key="7">
    <source>
        <dbReference type="EMBL" id="MDT0328621.1"/>
    </source>
</evidence>
<dbReference type="Gene3D" id="3.30.465.10">
    <property type="match status" value="1"/>
</dbReference>
<organism evidence="7 8">
    <name type="scientific">Nocardiopsis lambiniae</name>
    <dbReference type="NCBI Taxonomy" id="3075539"/>
    <lineage>
        <taxon>Bacteria</taxon>
        <taxon>Bacillati</taxon>
        <taxon>Actinomycetota</taxon>
        <taxon>Actinomycetes</taxon>
        <taxon>Streptosporangiales</taxon>
        <taxon>Nocardiopsidaceae</taxon>
        <taxon>Nocardiopsis</taxon>
    </lineage>
</organism>
<name>A0ABU2M7J6_9ACTN</name>
<evidence type="ECO:0000256" key="1">
    <source>
        <dbReference type="ARBA" id="ARBA00001974"/>
    </source>
</evidence>
<keyword evidence="4" id="KW-0274">FAD</keyword>
<dbReference type="InterPro" id="IPR006094">
    <property type="entry name" value="Oxid_FAD_bind_N"/>
</dbReference>
<dbReference type="PANTHER" id="PTHR42973:SF39">
    <property type="entry name" value="FAD-BINDING PCMH-TYPE DOMAIN-CONTAINING PROTEIN"/>
    <property type="match status" value="1"/>
</dbReference>
<dbReference type="Pfam" id="PF08031">
    <property type="entry name" value="BBE"/>
    <property type="match status" value="1"/>
</dbReference>
<dbReference type="InterPro" id="IPR036318">
    <property type="entry name" value="FAD-bd_PCMH-like_sf"/>
</dbReference>
<dbReference type="SUPFAM" id="SSF56176">
    <property type="entry name" value="FAD-binding/transporter-associated domain-like"/>
    <property type="match status" value="1"/>
</dbReference>
<evidence type="ECO:0000313" key="8">
    <source>
        <dbReference type="Proteomes" id="UP001183390"/>
    </source>
</evidence>
<dbReference type="InterPro" id="IPR012951">
    <property type="entry name" value="BBE"/>
</dbReference>
<dbReference type="InterPro" id="IPR006093">
    <property type="entry name" value="Oxy_OxRdtase_FAD_BS"/>
</dbReference>
<dbReference type="InterPro" id="IPR016167">
    <property type="entry name" value="FAD-bd_PCMH_sub1"/>
</dbReference>
<dbReference type="PROSITE" id="PS00862">
    <property type="entry name" value="OX2_COVAL_FAD"/>
    <property type="match status" value="1"/>
</dbReference>
<keyword evidence="5" id="KW-0560">Oxidoreductase</keyword>
<dbReference type="PROSITE" id="PS51387">
    <property type="entry name" value="FAD_PCMH"/>
    <property type="match status" value="1"/>
</dbReference>
<evidence type="ECO:0000256" key="2">
    <source>
        <dbReference type="ARBA" id="ARBA00005466"/>
    </source>
</evidence>
<reference evidence="8" key="1">
    <citation type="submission" date="2023-07" db="EMBL/GenBank/DDBJ databases">
        <title>30 novel species of actinomycetes from the DSMZ collection.</title>
        <authorList>
            <person name="Nouioui I."/>
        </authorList>
    </citation>
    <scope>NUCLEOTIDE SEQUENCE [LARGE SCALE GENOMIC DNA]</scope>
    <source>
        <strain evidence="8">DSM 44743</strain>
    </source>
</reference>
<comment type="similarity">
    <text evidence="2">Belongs to the oxygen-dependent FAD-linked oxidoreductase family.</text>
</comment>
<dbReference type="Gene3D" id="3.40.462.20">
    <property type="match status" value="1"/>
</dbReference>
<proteinExistence type="inferred from homology"/>
<comment type="caution">
    <text evidence="7">The sequence shown here is derived from an EMBL/GenBank/DDBJ whole genome shotgun (WGS) entry which is preliminary data.</text>
</comment>
<dbReference type="InterPro" id="IPR050416">
    <property type="entry name" value="FAD-linked_Oxidoreductase"/>
</dbReference>
<dbReference type="InterPro" id="IPR016169">
    <property type="entry name" value="FAD-bd_PCMH_sub2"/>
</dbReference>
<evidence type="ECO:0000256" key="5">
    <source>
        <dbReference type="ARBA" id="ARBA00023002"/>
    </source>
</evidence>
<evidence type="ECO:0000256" key="3">
    <source>
        <dbReference type="ARBA" id="ARBA00022630"/>
    </source>
</evidence>